<feature type="compositionally biased region" description="Low complexity" evidence="10">
    <location>
        <begin position="1082"/>
        <end position="1095"/>
    </location>
</feature>
<feature type="compositionally biased region" description="Low complexity" evidence="10">
    <location>
        <begin position="1153"/>
        <end position="1162"/>
    </location>
</feature>
<organism evidence="13 14">
    <name type="scientific">Rhodotorula diobovata</name>
    <dbReference type="NCBI Taxonomy" id="5288"/>
    <lineage>
        <taxon>Eukaryota</taxon>
        <taxon>Fungi</taxon>
        <taxon>Dikarya</taxon>
        <taxon>Basidiomycota</taxon>
        <taxon>Pucciniomycotina</taxon>
        <taxon>Microbotryomycetes</taxon>
        <taxon>Sporidiobolales</taxon>
        <taxon>Sporidiobolaceae</taxon>
        <taxon>Rhodotorula</taxon>
    </lineage>
</organism>
<feature type="compositionally biased region" description="Polar residues" evidence="10">
    <location>
        <begin position="712"/>
        <end position="732"/>
    </location>
</feature>
<evidence type="ECO:0000256" key="8">
    <source>
        <dbReference type="ARBA" id="ARBA00048679"/>
    </source>
</evidence>
<evidence type="ECO:0000256" key="3">
    <source>
        <dbReference type="ARBA" id="ARBA00022679"/>
    </source>
</evidence>
<name>A0A5C5FTQ1_9BASI</name>
<evidence type="ECO:0000256" key="5">
    <source>
        <dbReference type="ARBA" id="ARBA00022777"/>
    </source>
</evidence>
<feature type="region of interest" description="Disordered" evidence="10">
    <location>
        <begin position="896"/>
        <end position="1382"/>
    </location>
</feature>
<feature type="compositionally biased region" description="Low complexity" evidence="10">
    <location>
        <begin position="660"/>
        <end position="675"/>
    </location>
</feature>
<dbReference type="PANTHER" id="PTHR24346:SF110">
    <property type="entry name" value="NON-SPECIFIC SERINE_THREONINE PROTEIN KINASE"/>
    <property type="match status" value="1"/>
</dbReference>
<dbReference type="PANTHER" id="PTHR24346">
    <property type="entry name" value="MAP/MICROTUBULE AFFINITY-REGULATING KINASE"/>
    <property type="match status" value="1"/>
</dbReference>
<feature type="compositionally biased region" description="Low complexity" evidence="10">
    <location>
        <begin position="912"/>
        <end position="938"/>
    </location>
</feature>
<protein>
    <recommendedName>
        <fullName evidence="1">non-specific serine/threonine protein kinase</fullName>
        <ecNumber evidence="1">2.7.11.1</ecNumber>
    </recommendedName>
</protein>
<dbReference type="Gene3D" id="1.10.510.10">
    <property type="entry name" value="Transferase(Phosphotransferase) domain 1"/>
    <property type="match status" value="1"/>
</dbReference>
<dbReference type="EMBL" id="SOZI01000073">
    <property type="protein sequence ID" value="TNY20200.1"/>
    <property type="molecule type" value="Genomic_DNA"/>
</dbReference>
<dbReference type="InterPro" id="IPR011009">
    <property type="entry name" value="Kinase-like_dom_sf"/>
</dbReference>
<feature type="compositionally biased region" description="Low complexity" evidence="10">
    <location>
        <begin position="1352"/>
        <end position="1365"/>
    </location>
</feature>
<feature type="compositionally biased region" description="Polar residues" evidence="10">
    <location>
        <begin position="1288"/>
        <end position="1297"/>
    </location>
</feature>
<feature type="compositionally biased region" description="Low complexity" evidence="10">
    <location>
        <begin position="809"/>
        <end position="827"/>
    </location>
</feature>
<feature type="domain" description="Protein kinase" evidence="11">
    <location>
        <begin position="247"/>
        <end position="510"/>
    </location>
</feature>
<evidence type="ECO:0000256" key="7">
    <source>
        <dbReference type="ARBA" id="ARBA00047899"/>
    </source>
</evidence>
<feature type="region of interest" description="Disordered" evidence="10">
    <location>
        <begin position="809"/>
        <end position="853"/>
    </location>
</feature>
<evidence type="ECO:0000256" key="9">
    <source>
        <dbReference type="PROSITE-ProRule" id="PRU10141"/>
    </source>
</evidence>
<keyword evidence="2" id="KW-0723">Serine/threonine-protein kinase</keyword>
<comment type="catalytic activity">
    <reaction evidence="7">
        <text>L-threonyl-[protein] + ATP = O-phospho-L-threonyl-[protein] + ADP + H(+)</text>
        <dbReference type="Rhea" id="RHEA:46608"/>
        <dbReference type="Rhea" id="RHEA-COMP:11060"/>
        <dbReference type="Rhea" id="RHEA-COMP:11605"/>
        <dbReference type="ChEBI" id="CHEBI:15378"/>
        <dbReference type="ChEBI" id="CHEBI:30013"/>
        <dbReference type="ChEBI" id="CHEBI:30616"/>
        <dbReference type="ChEBI" id="CHEBI:61977"/>
        <dbReference type="ChEBI" id="CHEBI:456216"/>
        <dbReference type="EC" id="2.7.11.1"/>
    </reaction>
</comment>
<feature type="compositionally biased region" description="Low complexity" evidence="10">
    <location>
        <begin position="1270"/>
        <end position="1286"/>
    </location>
</feature>
<feature type="region of interest" description="Disordered" evidence="10">
    <location>
        <begin position="1500"/>
        <end position="1541"/>
    </location>
</feature>
<evidence type="ECO:0000256" key="2">
    <source>
        <dbReference type="ARBA" id="ARBA00022527"/>
    </source>
</evidence>
<feature type="region of interest" description="Disordered" evidence="10">
    <location>
        <begin position="1"/>
        <end position="193"/>
    </location>
</feature>
<dbReference type="FunFam" id="1.10.510.10:FF:000636">
    <property type="entry name" value="Non-specific serine/threonine protein kinase"/>
    <property type="match status" value="1"/>
</dbReference>
<evidence type="ECO:0000259" key="12">
    <source>
        <dbReference type="PROSITE" id="PS50032"/>
    </source>
</evidence>
<dbReference type="Pfam" id="PF02149">
    <property type="entry name" value="KA1"/>
    <property type="match status" value="1"/>
</dbReference>
<feature type="compositionally biased region" description="Pro residues" evidence="10">
    <location>
        <begin position="54"/>
        <end position="75"/>
    </location>
</feature>
<feature type="binding site" evidence="9">
    <location>
        <position position="277"/>
    </location>
    <ligand>
        <name>ATP</name>
        <dbReference type="ChEBI" id="CHEBI:30616"/>
    </ligand>
</feature>
<feature type="compositionally biased region" description="Low complexity" evidence="10">
    <location>
        <begin position="596"/>
        <end position="606"/>
    </location>
</feature>
<dbReference type="PROSITE" id="PS00107">
    <property type="entry name" value="PROTEIN_KINASE_ATP"/>
    <property type="match status" value="1"/>
</dbReference>
<keyword evidence="3" id="KW-0808">Transferase</keyword>
<evidence type="ECO:0000256" key="10">
    <source>
        <dbReference type="SAM" id="MobiDB-lite"/>
    </source>
</evidence>
<gene>
    <name evidence="13" type="ORF">DMC30DRAFT_352681</name>
</gene>
<sequence length="1621" mass="168809">MATTSAATPYSPPSVSPTFPTDVTSTPPQASPEEQQQQQRERRTSQKRVAAPGYPTPGAGPLPPMALAPRPPQAAPPAATRPFIAYDPSLVIPPFNPNKRRTTGAGAGSAPQAQAPAPTASRRESVQGQGQQQQHQQQQAQMAQQTQPQRPVSVMPAMPRYPTPQDASTPQYPAFYAPAPAPAGPGGSVSSRARQSVGYLPSAAPSSSSSSAAATAAAAAQLAGQGPYPHLYTPHPLPRQKVYFGPYVLLQTLGEGEFGKVKLGVHGERWGEDVAIKLIKRGNVDTVQRGEKVRREIEVLKMVRHPNIVRLYDVIETEKYIGIVLEYASGGELFDHILAHRYLKERDASRLFAQLVSGVSYLHAKGVVHRDLKLENLLLDRNRNVIITDFGFANRFNDARTDLMATSCGSPCYAAPELVVSDGKYVGTAVDVWSCGVILYAMLAGYLPYDDDPANPEGDNINLLYRYILSTPLTFPDWITDEPRGLLLDMLVADPERRCTIGDVTRHSWLRRYAPAFDKTVPELEHQAQEMERYKRQALEIQRQWLVAQQQQQALAAQGLLAPSMTRSQTATSGMGGGGPVAGQPHLSASMGPGVGVPQQQQQQQQVPLSVAQQRHRSAMVTSASTAAVSAPLTQHGFEHYSLAQPSPSIPASVSTQAIVPPLSSPTAPSSPLPASGGGAGATAATAPEPPVSPRTRTISTGVIMPVPHPSNPNRRSGAYTVSSSPPTTQTEFASANAGPFSFAAAAGANGNAAGSGAGAASVPMQTSLSAPAAPSRAPPSSSAVGAGGGGGEQLATLSEDALMVDRTPSPASLASAPPSRASSTRRTSTDEDTAAAAQRRRKAANRATLQVEYDGGAGMPMAAATRRRGASKEPGLATAVEGLGLEAAPLPAIPAHRTDEHRLEVPGAGTGTATAGRNSPSPAPSESAVSVSTTTETHQGEDVVMQSVDEQDEDKTATLSNVGAASSGEEPPLAPPVPFPAAVSGESLAASPRKRKSTSSPASSIRPAELPLPPTPSPAPSTSSALADAAAPQRTQPKTSAGSQASAVSQPVRPPSAASSASRHRHTASADRFSLRSLLGTSASQPPTPSATAAPPVPPVPPLPPVPTKDAPLDEVTNRRKAGRRQKAMSLQPFRNSVSSKLPKGARNNVEAAAAAAAASAPGRERASTVNAQGETIQPAQAQTAAVKQQPPSRPPSSSRADSGSLASKRFSTDLEANWGSSSTGPTPSGKAKAVMDWFRRKSSRNEAAAPTATPPPIQVDFDRRSSVAAGPASAPLRSSAAATSDAPGSSNTSLRDATAPVAPQAGAPQQDAASNPSVVVTRPLPAAPQAQPRAQEDPAPQSQVSNHTASTLGSSVGSSTGVPAHHHHHHQQQQPVVAPMPPAFVPTKLRFHQGALDKNAVTYRAPNEVLADIKHALWNMGVEMAMEGEYKIKCVRKSRKKALASSVGSNAGGGNGALASAGLASSAAASGALDRRNSLASSTSLAQSPSMGFRSLFGKKQQQQHGPGSTTPSTPNFSQPGTPSTQDTHSAFDPLSSPMTTSVSQFSMLSLSSPQPLPVYGGDKSADAGDEVRFVVELTRVKNLDRLYCVDVKRMKGMAWSFKHVYDQLVGSLELGPTI</sequence>
<feature type="compositionally biased region" description="Polar residues" evidence="10">
    <location>
        <begin position="1034"/>
        <end position="1045"/>
    </location>
</feature>
<feature type="region of interest" description="Disordered" evidence="10">
    <location>
        <begin position="660"/>
        <end position="734"/>
    </location>
</feature>
<evidence type="ECO:0000256" key="4">
    <source>
        <dbReference type="ARBA" id="ARBA00022741"/>
    </source>
</evidence>
<feature type="compositionally biased region" description="Low complexity" evidence="10">
    <location>
        <begin position="1021"/>
        <end position="1033"/>
    </location>
</feature>
<feature type="compositionally biased region" description="Pro residues" evidence="10">
    <location>
        <begin position="1011"/>
        <end position="1020"/>
    </location>
</feature>
<dbReference type="SMART" id="SM00220">
    <property type="entry name" value="S_TKc"/>
    <property type="match status" value="1"/>
</dbReference>
<dbReference type="SUPFAM" id="SSF56112">
    <property type="entry name" value="Protein kinase-like (PK-like)"/>
    <property type="match status" value="1"/>
</dbReference>
<keyword evidence="4 9" id="KW-0547">Nucleotide-binding</keyword>
<dbReference type="Pfam" id="PF00069">
    <property type="entry name" value="Pkinase"/>
    <property type="match status" value="1"/>
</dbReference>
<feature type="compositionally biased region" description="Low complexity" evidence="10">
    <location>
        <begin position="1325"/>
        <end position="1343"/>
    </location>
</feature>
<dbReference type="PROSITE" id="PS50011">
    <property type="entry name" value="PROTEIN_KINASE_DOM"/>
    <property type="match status" value="1"/>
</dbReference>
<feature type="compositionally biased region" description="Low complexity" evidence="10">
    <location>
        <begin position="1046"/>
        <end position="1062"/>
    </location>
</feature>
<dbReference type="OrthoDB" id="193931at2759"/>
<feature type="region of interest" description="Disordered" evidence="10">
    <location>
        <begin position="769"/>
        <end position="794"/>
    </location>
</feature>
<dbReference type="EC" id="2.7.11.1" evidence="1"/>
<comment type="caution">
    <text evidence="13">The sequence shown here is derived from an EMBL/GenBank/DDBJ whole genome shotgun (WGS) entry which is preliminary data.</text>
</comment>
<feature type="compositionally biased region" description="Low complexity" evidence="10">
    <location>
        <begin position="1299"/>
        <end position="1315"/>
    </location>
</feature>
<comment type="catalytic activity">
    <reaction evidence="8">
        <text>L-seryl-[protein] + ATP = O-phospho-L-seryl-[protein] + ADP + H(+)</text>
        <dbReference type="Rhea" id="RHEA:17989"/>
        <dbReference type="Rhea" id="RHEA-COMP:9863"/>
        <dbReference type="Rhea" id="RHEA-COMP:11604"/>
        <dbReference type="ChEBI" id="CHEBI:15378"/>
        <dbReference type="ChEBI" id="CHEBI:29999"/>
        <dbReference type="ChEBI" id="CHEBI:30616"/>
        <dbReference type="ChEBI" id="CHEBI:83421"/>
        <dbReference type="ChEBI" id="CHEBI:456216"/>
        <dbReference type="EC" id="2.7.11.1"/>
    </reaction>
</comment>
<evidence type="ECO:0000313" key="13">
    <source>
        <dbReference type="EMBL" id="TNY20200.1"/>
    </source>
</evidence>
<accession>A0A5C5FTQ1</accession>
<keyword evidence="5 13" id="KW-0418">Kinase</keyword>
<dbReference type="GO" id="GO:0005737">
    <property type="term" value="C:cytoplasm"/>
    <property type="evidence" value="ECO:0007669"/>
    <property type="project" value="TreeGrafter"/>
</dbReference>
<feature type="compositionally biased region" description="Low complexity" evidence="10">
    <location>
        <begin position="108"/>
        <end position="120"/>
    </location>
</feature>
<dbReference type="GO" id="GO:0005524">
    <property type="term" value="F:ATP binding"/>
    <property type="evidence" value="ECO:0007669"/>
    <property type="project" value="UniProtKB-UniRule"/>
</dbReference>
<dbReference type="SUPFAM" id="SSF103243">
    <property type="entry name" value="KA1-like"/>
    <property type="match status" value="1"/>
</dbReference>
<evidence type="ECO:0000259" key="11">
    <source>
        <dbReference type="PROSITE" id="PS50011"/>
    </source>
</evidence>
<dbReference type="PROSITE" id="PS00108">
    <property type="entry name" value="PROTEIN_KINASE_ST"/>
    <property type="match status" value="1"/>
</dbReference>
<keyword evidence="14" id="KW-1185">Reference proteome</keyword>
<feature type="domain" description="KA1" evidence="12">
    <location>
        <begin position="1567"/>
        <end position="1617"/>
    </location>
</feature>
<evidence type="ECO:0000256" key="6">
    <source>
        <dbReference type="ARBA" id="ARBA00022840"/>
    </source>
</evidence>
<feature type="compositionally biased region" description="Low complexity" evidence="10">
    <location>
        <begin position="769"/>
        <end position="785"/>
    </location>
</feature>
<dbReference type="GO" id="GO:0035556">
    <property type="term" value="P:intracellular signal transduction"/>
    <property type="evidence" value="ECO:0007669"/>
    <property type="project" value="TreeGrafter"/>
</dbReference>
<dbReference type="InterPro" id="IPR001772">
    <property type="entry name" value="KA1_dom"/>
</dbReference>
<evidence type="ECO:0000256" key="1">
    <source>
        <dbReference type="ARBA" id="ARBA00012513"/>
    </source>
</evidence>
<dbReference type="InterPro" id="IPR008271">
    <property type="entry name" value="Ser/Thr_kinase_AS"/>
</dbReference>
<feature type="compositionally biased region" description="Low complexity" evidence="10">
    <location>
        <begin position="1221"/>
        <end position="1231"/>
    </location>
</feature>
<dbReference type="InterPro" id="IPR017441">
    <property type="entry name" value="Protein_kinase_ATP_BS"/>
</dbReference>
<dbReference type="FunFam" id="3.30.200.20:FF:000003">
    <property type="entry name" value="Non-specific serine/threonine protein kinase"/>
    <property type="match status" value="1"/>
</dbReference>
<dbReference type="PROSITE" id="PS50032">
    <property type="entry name" value="KA1"/>
    <property type="match status" value="1"/>
</dbReference>
<dbReference type="Proteomes" id="UP000311382">
    <property type="component" value="Unassembled WGS sequence"/>
</dbReference>
<feature type="compositionally biased region" description="Polar residues" evidence="10">
    <location>
        <begin position="1502"/>
        <end position="1531"/>
    </location>
</feature>
<evidence type="ECO:0000313" key="14">
    <source>
        <dbReference type="Proteomes" id="UP000311382"/>
    </source>
</evidence>
<feature type="compositionally biased region" description="Pro residues" evidence="10">
    <location>
        <begin position="1096"/>
        <end position="1108"/>
    </location>
</feature>
<dbReference type="STRING" id="5288.A0A5C5FTQ1"/>
<dbReference type="GO" id="GO:0004674">
    <property type="term" value="F:protein serine/threonine kinase activity"/>
    <property type="evidence" value="ECO:0007669"/>
    <property type="project" value="UniProtKB-KW"/>
</dbReference>
<reference evidence="13 14" key="1">
    <citation type="submission" date="2019-03" db="EMBL/GenBank/DDBJ databases">
        <title>Rhodosporidium diobovatum UCD-FST 08-225 genome sequencing, assembly, and annotation.</title>
        <authorList>
            <person name="Fakankun I.U."/>
            <person name="Fristensky B."/>
            <person name="Levin D.B."/>
        </authorList>
    </citation>
    <scope>NUCLEOTIDE SEQUENCE [LARGE SCALE GENOMIC DNA]</scope>
    <source>
        <strain evidence="13 14">UCD-FST 08-225</strain>
    </source>
</reference>
<keyword evidence="6 9" id="KW-0067">ATP-binding</keyword>
<feature type="compositionally biased region" description="Polar residues" evidence="10">
    <location>
        <begin position="1169"/>
        <end position="1188"/>
    </location>
</feature>
<feature type="region of interest" description="Disordered" evidence="10">
    <location>
        <begin position="567"/>
        <end position="606"/>
    </location>
</feature>
<dbReference type="Gene3D" id="3.30.310.80">
    <property type="entry name" value="Kinase associated domain 1, KA1"/>
    <property type="match status" value="1"/>
</dbReference>
<feature type="compositionally biased region" description="Low complexity" evidence="10">
    <location>
        <begin position="25"/>
        <end position="38"/>
    </location>
</feature>
<proteinExistence type="predicted"/>
<dbReference type="InterPro" id="IPR028375">
    <property type="entry name" value="KA1/Ssp2_C"/>
</dbReference>
<dbReference type="InterPro" id="IPR000719">
    <property type="entry name" value="Prot_kinase_dom"/>
</dbReference>
<feature type="compositionally biased region" description="Low complexity" evidence="10">
    <location>
        <begin position="127"/>
        <end position="149"/>
    </location>
</feature>
<dbReference type="GO" id="GO:0106310">
    <property type="term" value="F:protein serine kinase activity"/>
    <property type="evidence" value="ECO:0007669"/>
    <property type="project" value="RHEA"/>
</dbReference>